<proteinExistence type="predicted"/>
<keyword evidence="1" id="KW-0812">Transmembrane</keyword>
<feature type="transmembrane region" description="Helical" evidence="1">
    <location>
        <begin position="47"/>
        <end position="65"/>
    </location>
</feature>
<dbReference type="AlphaFoldDB" id="A0A0B2VWG8"/>
<protein>
    <submittedName>
        <fullName evidence="2">Uncharacterized protein</fullName>
    </submittedName>
</protein>
<dbReference type="EMBL" id="JPKZ01000831">
    <property type="protein sequence ID" value="KHN85285.1"/>
    <property type="molecule type" value="Genomic_DNA"/>
</dbReference>
<keyword evidence="3" id="KW-1185">Reference proteome</keyword>
<comment type="caution">
    <text evidence="2">The sequence shown here is derived from an EMBL/GenBank/DDBJ whole genome shotgun (WGS) entry which is preliminary data.</text>
</comment>
<keyword evidence="1" id="KW-1133">Transmembrane helix</keyword>
<evidence type="ECO:0000313" key="3">
    <source>
        <dbReference type="Proteomes" id="UP000031036"/>
    </source>
</evidence>
<accession>A0A0B2VWG8</accession>
<gene>
    <name evidence="2" type="ORF">Tcan_05367</name>
</gene>
<evidence type="ECO:0000313" key="2">
    <source>
        <dbReference type="EMBL" id="KHN85285.1"/>
    </source>
</evidence>
<name>A0A0B2VWG8_TOXCA</name>
<keyword evidence="1" id="KW-0472">Membrane</keyword>
<evidence type="ECO:0000256" key="1">
    <source>
        <dbReference type="SAM" id="Phobius"/>
    </source>
</evidence>
<reference evidence="2 3" key="1">
    <citation type="submission" date="2014-11" db="EMBL/GenBank/DDBJ databases">
        <title>Genetic blueprint of the zoonotic pathogen Toxocara canis.</title>
        <authorList>
            <person name="Zhu X.-Q."/>
            <person name="Korhonen P.K."/>
            <person name="Cai H."/>
            <person name="Young N.D."/>
            <person name="Nejsum P."/>
            <person name="von Samson-Himmelstjerna G."/>
            <person name="Boag P.R."/>
            <person name="Tan P."/>
            <person name="Li Q."/>
            <person name="Min J."/>
            <person name="Yang Y."/>
            <person name="Wang X."/>
            <person name="Fang X."/>
            <person name="Hall R.S."/>
            <person name="Hofmann A."/>
            <person name="Sternberg P.W."/>
            <person name="Jex A.R."/>
            <person name="Gasser R.B."/>
        </authorList>
    </citation>
    <scope>NUCLEOTIDE SEQUENCE [LARGE SCALE GENOMIC DNA]</scope>
    <source>
        <strain evidence="2">PN_DK_2014</strain>
    </source>
</reference>
<sequence length="199" mass="23238">MLHPSILKNTVRDGKKETAYLFAWALRTIVGPPESRKGHNLRSSYEITWYVMFIASGLFARYVGVESVKKRFVIRPSANTAWRHRACSFWQKTPCEVFHPNKNYHLFNVNEYVSDDHIELNDYITRLASAVHVNRPPQLLSITKKSKLQSFRDFTLTHTDDRYLDEVTMFSALTPMTVSNVHVFKFAFLKLFLKLLVHD</sequence>
<dbReference type="Proteomes" id="UP000031036">
    <property type="component" value="Unassembled WGS sequence"/>
</dbReference>
<organism evidence="2 3">
    <name type="scientific">Toxocara canis</name>
    <name type="common">Canine roundworm</name>
    <dbReference type="NCBI Taxonomy" id="6265"/>
    <lineage>
        <taxon>Eukaryota</taxon>
        <taxon>Metazoa</taxon>
        <taxon>Ecdysozoa</taxon>
        <taxon>Nematoda</taxon>
        <taxon>Chromadorea</taxon>
        <taxon>Rhabditida</taxon>
        <taxon>Spirurina</taxon>
        <taxon>Ascaridomorpha</taxon>
        <taxon>Ascaridoidea</taxon>
        <taxon>Toxocaridae</taxon>
        <taxon>Toxocara</taxon>
    </lineage>
</organism>